<keyword evidence="5" id="KW-0614">Plasmid</keyword>
<evidence type="ECO:0000259" key="4">
    <source>
        <dbReference type="Pfam" id="PF00496"/>
    </source>
</evidence>
<geneLocation type="plasmid" evidence="5">
    <name>p3</name>
</geneLocation>
<dbReference type="PANTHER" id="PTHR30290:SF38">
    <property type="entry name" value="D,D-DIPEPTIDE-BINDING PERIPLASMIC PROTEIN DDPA-RELATED"/>
    <property type="match status" value="1"/>
</dbReference>
<dbReference type="EMBL" id="CP157678">
    <property type="protein sequence ID" value="XBP73032.1"/>
    <property type="molecule type" value="Genomic_DNA"/>
</dbReference>
<dbReference type="AlphaFoldDB" id="A0AAU7LZ97"/>
<dbReference type="Gene3D" id="3.10.105.10">
    <property type="entry name" value="Dipeptide-binding Protein, Domain 3"/>
    <property type="match status" value="1"/>
</dbReference>
<keyword evidence="2 3" id="KW-0732">Signal</keyword>
<comment type="similarity">
    <text evidence="1">Belongs to the bacterial solute-binding protein 5 family.</text>
</comment>
<evidence type="ECO:0000256" key="3">
    <source>
        <dbReference type="SAM" id="SignalP"/>
    </source>
</evidence>
<accession>A0AAU7LZ97</accession>
<dbReference type="Pfam" id="PF00496">
    <property type="entry name" value="SBP_bac_5"/>
    <property type="match status" value="1"/>
</dbReference>
<name>A0AAU7LZ97_9BURK</name>
<dbReference type="InterPro" id="IPR006311">
    <property type="entry name" value="TAT_signal"/>
</dbReference>
<dbReference type="PIRSF" id="PIRSF002741">
    <property type="entry name" value="MppA"/>
    <property type="match status" value="1"/>
</dbReference>
<gene>
    <name evidence="5" type="ORF">ABLV49_23920</name>
</gene>
<dbReference type="SUPFAM" id="SSF53850">
    <property type="entry name" value="Periplasmic binding protein-like II"/>
    <property type="match status" value="1"/>
</dbReference>
<dbReference type="RefSeq" id="WP_349282954.1">
    <property type="nucleotide sequence ID" value="NZ_CBCSCU010000036.1"/>
</dbReference>
<dbReference type="Gene3D" id="3.40.190.10">
    <property type="entry name" value="Periplasmic binding protein-like II"/>
    <property type="match status" value="1"/>
</dbReference>
<dbReference type="InterPro" id="IPR030678">
    <property type="entry name" value="Peptide/Ni-bd"/>
</dbReference>
<dbReference type="GO" id="GO:0043190">
    <property type="term" value="C:ATP-binding cassette (ABC) transporter complex"/>
    <property type="evidence" value="ECO:0007669"/>
    <property type="project" value="InterPro"/>
</dbReference>
<dbReference type="CDD" id="cd08517">
    <property type="entry name" value="PBP2_NikA_DppA_OppA_like_13"/>
    <property type="match status" value="1"/>
</dbReference>
<organism evidence="5">
    <name type="scientific">Polaromonas hydrogenivorans</name>
    <dbReference type="NCBI Taxonomy" id="335476"/>
    <lineage>
        <taxon>Bacteria</taxon>
        <taxon>Pseudomonadati</taxon>
        <taxon>Pseudomonadota</taxon>
        <taxon>Betaproteobacteria</taxon>
        <taxon>Burkholderiales</taxon>
        <taxon>Comamonadaceae</taxon>
        <taxon>Polaromonas</taxon>
    </lineage>
</organism>
<sequence length="524" mass="57885">MHINRRTLIASAATTAGFMATSLPLHAMAQSAPSNVINVALFPEPTTITVGWGQTGPSQLVGGNINEGLLRYDDKLQPMPCLATAWTVSKDQMVYTFTLKKGVTWHDGKPFDAQDAVFSIDKFTRSLNPRVRVAMQSVESVKALDSHTVEIRMKEVFAPFIGLFDSSTIPMAPRHLYENTDLSGKPPSTGPIIGTGPYKYKEWVRGSYIHLVRNEKYHEAGIPKIDNVYFHVIPDAASRAAAFESGKIDVLPGGTVEYFDVARLAKLPGVAVSSKGWEKFAPMAWLWINHRNPLFQDVRMRQAIELAVDRDALSKVVWQGYAPAATGPFPSQVPFYSKAVVQPKRDKAKAAKLLQELGYKGQTIRLLGLPFGETWNRSAELVRQNLLEAGFKVELVATDLAGSVSKQSNWDFDLAFTYMFQYGDPALGISRNYVSSEIKKGSPFNNVGGYQSAKADALFFRGSREADPQKRAEAYAEVQKTLIDDVAAVWLLELNFPTVYRSKITNLINSGIGLNDSIARASIR</sequence>
<feature type="domain" description="Solute-binding protein family 5" evidence="4">
    <location>
        <begin position="78"/>
        <end position="436"/>
    </location>
</feature>
<dbReference type="GO" id="GO:0015833">
    <property type="term" value="P:peptide transport"/>
    <property type="evidence" value="ECO:0007669"/>
    <property type="project" value="TreeGrafter"/>
</dbReference>
<dbReference type="PANTHER" id="PTHR30290">
    <property type="entry name" value="PERIPLASMIC BINDING COMPONENT OF ABC TRANSPORTER"/>
    <property type="match status" value="1"/>
</dbReference>
<feature type="chain" id="PRO_5043504375" evidence="3">
    <location>
        <begin position="28"/>
        <end position="524"/>
    </location>
</feature>
<feature type="signal peptide" evidence="3">
    <location>
        <begin position="1"/>
        <end position="27"/>
    </location>
</feature>
<reference evidence="5" key="1">
    <citation type="submission" date="2024-05" db="EMBL/GenBank/DDBJ databases">
        <authorList>
            <person name="Bunk B."/>
            <person name="Swiderski J."/>
            <person name="Sproer C."/>
            <person name="Thiel V."/>
        </authorList>
    </citation>
    <scope>NUCLEOTIDE SEQUENCE</scope>
    <source>
        <strain evidence="5">DSM 17735</strain>
        <plasmid evidence="5">p3</plasmid>
    </source>
</reference>
<proteinExistence type="inferred from homology"/>
<evidence type="ECO:0000313" key="5">
    <source>
        <dbReference type="EMBL" id="XBP73032.1"/>
    </source>
</evidence>
<dbReference type="PROSITE" id="PS51318">
    <property type="entry name" value="TAT"/>
    <property type="match status" value="1"/>
</dbReference>
<dbReference type="InterPro" id="IPR039424">
    <property type="entry name" value="SBP_5"/>
</dbReference>
<evidence type="ECO:0000256" key="1">
    <source>
        <dbReference type="ARBA" id="ARBA00005695"/>
    </source>
</evidence>
<dbReference type="InterPro" id="IPR000914">
    <property type="entry name" value="SBP_5_dom"/>
</dbReference>
<evidence type="ECO:0000256" key="2">
    <source>
        <dbReference type="ARBA" id="ARBA00022729"/>
    </source>
</evidence>
<protein>
    <submittedName>
        <fullName evidence="5">ABC transporter substrate-binding protein</fullName>
    </submittedName>
</protein>
<dbReference type="GO" id="GO:0030288">
    <property type="term" value="C:outer membrane-bounded periplasmic space"/>
    <property type="evidence" value="ECO:0007669"/>
    <property type="project" value="UniProtKB-ARBA"/>
</dbReference>
<dbReference type="GO" id="GO:1904680">
    <property type="term" value="F:peptide transmembrane transporter activity"/>
    <property type="evidence" value="ECO:0007669"/>
    <property type="project" value="TreeGrafter"/>
</dbReference>